<name>A0AAE3JCY0_9FIRM</name>
<evidence type="ECO:0000256" key="10">
    <source>
        <dbReference type="SAM" id="Phobius"/>
    </source>
</evidence>
<dbReference type="InterPro" id="IPR001789">
    <property type="entry name" value="Sig_transdc_resp-reg_receiver"/>
</dbReference>
<sequence>MEDYIKHNLLKVSIVSVVTVLSVMTVILVLLRKARKAEAIATRAAINTQELNEKLQVAVEKAESANNAKSTFLFNMSHDIRTPMNAIIGYADLASRHIDDAERLKKYMKNIQSCGQNLLSLLNDVLDLARIENNKTEMEYVISDIGADFETWVMMFLNQAEEKKQTITETKHLLYPYVYMDVSHVSEIFINIISNAIKYTNNGGVINCDISQAPGKKNGWCDVIITVKDNGIGMSDQFLKHIYEPFERERNSTISRVEGSGIGMGIVKRLVELMDGSVDVQSKIGDGSTVTVTIPCKIASKEESIAKRDKGTHDKASLVGARILVVEDNDINAEIATELLEEEGCIIERACNGVECIDMLEKADNSYYAMILMDIQMPVMNGYDATRKIRRMKNQNKAQIPIIAMTANAFTEDRQMALDVGMNDHVSKPIDMNILVPIMMRYV</sequence>
<evidence type="ECO:0000256" key="1">
    <source>
        <dbReference type="ARBA" id="ARBA00000085"/>
    </source>
</evidence>
<dbReference type="Gene3D" id="3.40.50.2300">
    <property type="match status" value="1"/>
</dbReference>
<dbReference type="InterPro" id="IPR005467">
    <property type="entry name" value="His_kinase_dom"/>
</dbReference>
<evidence type="ECO:0000256" key="9">
    <source>
        <dbReference type="PROSITE-ProRule" id="PRU00169"/>
    </source>
</evidence>
<evidence type="ECO:0000256" key="6">
    <source>
        <dbReference type="ARBA" id="ARBA00022777"/>
    </source>
</evidence>
<dbReference type="InterPro" id="IPR004358">
    <property type="entry name" value="Sig_transdc_His_kin-like_C"/>
</dbReference>
<gene>
    <name evidence="13" type="ORF">LKD48_15935</name>
</gene>
<dbReference type="InterPro" id="IPR036097">
    <property type="entry name" value="HisK_dim/P_sf"/>
</dbReference>
<dbReference type="EMBL" id="JAJEQN010000070">
    <property type="protein sequence ID" value="MCC2223090.1"/>
    <property type="molecule type" value="Genomic_DNA"/>
</dbReference>
<evidence type="ECO:0000256" key="3">
    <source>
        <dbReference type="ARBA" id="ARBA00018672"/>
    </source>
</evidence>
<reference evidence="13 14" key="1">
    <citation type="submission" date="2021-10" db="EMBL/GenBank/DDBJ databases">
        <title>Anaerobic single-cell dispensing facilitates the cultivation of human gut bacteria.</title>
        <authorList>
            <person name="Afrizal A."/>
        </authorList>
    </citation>
    <scope>NUCLEOTIDE SEQUENCE [LARGE SCALE GENOMIC DNA]</scope>
    <source>
        <strain evidence="13 14">CLA-AA-H224</strain>
    </source>
</reference>
<comment type="function">
    <text evidence="8">May play the central regulatory role in sporulation. It may be an element of the effector pathway responsible for the activation of sporulation genes in response to nutritional stress. Spo0A may act in concert with spo0H (a sigma factor) to control the expression of some genes that are critical to the sporulation process.</text>
</comment>
<protein>
    <recommendedName>
        <fullName evidence="3">Stage 0 sporulation protein A homolog</fullName>
        <ecNumber evidence="2">2.7.13.3</ecNumber>
    </recommendedName>
</protein>
<dbReference type="PANTHER" id="PTHR43047:SF72">
    <property type="entry name" value="OSMOSENSING HISTIDINE PROTEIN KINASE SLN1"/>
    <property type="match status" value="1"/>
</dbReference>
<keyword evidence="6" id="KW-0418">Kinase</keyword>
<dbReference type="GO" id="GO:0000155">
    <property type="term" value="F:phosphorelay sensor kinase activity"/>
    <property type="evidence" value="ECO:0007669"/>
    <property type="project" value="InterPro"/>
</dbReference>
<accession>A0AAE3JCY0</accession>
<keyword evidence="10" id="KW-0472">Membrane</keyword>
<comment type="caution">
    <text evidence="13">The sequence shown here is derived from an EMBL/GenBank/DDBJ whole genome shotgun (WGS) entry which is preliminary data.</text>
</comment>
<dbReference type="SMART" id="SM00388">
    <property type="entry name" value="HisKA"/>
    <property type="match status" value="1"/>
</dbReference>
<evidence type="ECO:0000256" key="4">
    <source>
        <dbReference type="ARBA" id="ARBA00022553"/>
    </source>
</evidence>
<evidence type="ECO:0000256" key="8">
    <source>
        <dbReference type="ARBA" id="ARBA00024867"/>
    </source>
</evidence>
<evidence type="ECO:0000256" key="7">
    <source>
        <dbReference type="ARBA" id="ARBA00023012"/>
    </source>
</evidence>
<dbReference type="Gene3D" id="1.10.287.130">
    <property type="match status" value="1"/>
</dbReference>
<dbReference type="InterPro" id="IPR003594">
    <property type="entry name" value="HATPase_dom"/>
</dbReference>
<dbReference type="RefSeq" id="WP_308732585.1">
    <property type="nucleotide sequence ID" value="NZ_JAJEQN010000070.1"/>
</dbReference>
<dbReference type="Pfam" id="PF02518">
    <property type="entry name" value="HATPase_c"/>
    <property type="match status" value="1"/>
</dbReference>
<keyword evidence="5" id="KW-0808">Transferase</keyword>
<dbReference type="SUPFAM" id="SSF47384">
    <property type="entry name" value="Homodimeric domain of signal transducing histidine kinase"/>
    <property type="match status" value="1"/>
</dbReference>
<dbReference type="CDD" id="cd17546">
    <property type="entry name" value="REC_hyHK_CKI1_RcsC-like"/>
    <property type="match status" value="1"/>
</dbReference>
<organism evidence="13 14">
    <name type="scientific">Anthropogastromicrobium aceti</name>
    <dbReference type="NCBI Taxonomy" id="2981768"/>
    <lineage>
        <taxon>Bacteria</taxon>
        <taxon>Bacillati</taxon>
        <taxon>Bacillota</taxon>
        <taxon>Clostridia</taxon>
        <taxon>Lachnospirales</taxon>
        <taxon>Lachnospiraceae</taxon>
        <taxon>Anthropogastromicrobium</taxon>
    </lineage>
</organism>
<dbReference type="GO" id="GO:0005886">
    <property type="term" value="C:plasma membrane"/>
    <property type="evidence" value="ECO:0007669"/>
    <property type="project" value="TreeGrafter"/>
</dbReference>
<keyword evidence="7" id="KW-0902">Two-component regulatory system</keyword>
<feature type="modified residue" description="4-aspartylphosphate" evidence="9">
    <location>
        <position position="374"/>
    </location>
</feature>
<dbReference type="SUPFAM" id="SSF55874">
    <property type="entry name" value="ATPase domain of HSP90 chaperone/DNA topoisomerase II/histidine kinase"/>
    <property type="match status" value="1"/>
</dbReference>
<dbReference type="InterPro" id="IPR036890">
    <property type="entry name" value="HATPase_C_sf"/>
</dbReference>
<keyword evidence="14" id="KW-1185">Reference proteome</keyword>
<comment type="catalytic activity">
    <reaction evidence="1">
        <text>ATP + protein L-histidine = ADP + protein N-phospho-L-histidine.</text>
        <dbReference type="EC" id="2.7.13.3"/>
    </reaction>
</comment>
<evidence type="ECO:0000313" key="13">
    <source>
        <dbReference type="EMBL" id="MCC2223090.1"/>
    </source>
</evidence>
<dbReference type="InterPro" id="IPR011006">
    <property type="entry name" value="CheY-like_superfamily"/>
</dbReference>
<dbReference type="EC" id="2.7.13.3" evidence="2"/>
<keyword evidence="4 9" id="KW-0597">Phosphoprotein</keyword>
<dbReference type="Proteomes" id="UP001198200">
    <property type="component" value="Unassembled WGS sequence"/>
</dbReference>
<dbReference type="SUPFAM" id="SSF52172">
    <property type="entry name" value="CheY-like"/>
    <property type="match status" value="1"/>
</dbReference>
<evidence type="ECO:0000256" key="5">
    <source>
        <dbReference type="ARBA" id="ARBA00022679"/>
    </source>
</evidence>
<dbReference type="PANTHER" id="PTHR43047">
    <property type="entry name" value="TWO-COMPONENT HISTIDINE PROTEIN KINASE"/>
    <property type="match status" value="1"/>
</dbReference>
<dbReference type="PROSITE" id="PS50109">
    <property type="entry name" value="HIS_KIN"/>
    <property type="match status" value="1"/>
</dbReference>
<feature type="domain" description="Histidine kinase" evidence="11">
    <location>
        <begin position="75"/>
        <end position="298"/>
    </location>
</feature>
<evidence type="ECO:0000313" key="14">
    <source>
        <dbReference type="Proteomes" id="UP001198200"/>
    </source>
</evidence>
<feature type="transmembrane region" description="Helical" evidence="10">
    <location>
        <begin position="12"/>
        <end position="31"/>
    </location>
</feature>
<dbReference type="PRINTS" id="PR00344">
    <property type="entry name" value="BCTRLSENSOR"/>
</dbReference>
<dbReference type="Gene3D" id="3.30.565.10">
    <property type="entry name" value="Histidine kinase-like ATPase, C-terminal domain"/>
    <property type="match status" value="1"/>
</dbReference>
<dbReference type="SMART" id="SM00387">
    <property type="entry name" value="HATPase_c"/>
    <property type="match status" value="1"/>
</dbReference>
<dbReference type="AlphaFoldDB" id="A0AAE3JCY0"/>
<feature type="domain" description="Response regulatory" evidence="12">
    <location>
        <begin position="322"/>
        <end position="443"/>
    </location>
</feature>
<dbReference type="Pfam" id="PF00072">
    <property type="entry name" value="Response_reg"/>
    <property type="match status" value="1"/>
</dbReference>
<evidence type="ECO:0000259" key="11">
    <source>
        <dbReference type="PROSITE" id="PS50109"/>
    </source>
</evidence>
<dbReference type="GO" id="GO:0009927">
    <property type="term" value="F:histidine phosphotransfer kinase activity"/>
    <property type="evidence" value="ECO:0007669"/>
    <property type="project" value="TreeGrafter"/>
</dbReference>
<dbReference type="SMART" id="SM00448">
    <property type="entry name" value="REC"/>
    <property type="match status" value="1"/>
</dbReference>
<dbReference type="Pfam" id="PF00512">
    <property type="entry name" value="HisKA"/>
    <property type="match status" value="1"/>
</dbReference>
<dbReference type="CDD" id="cd00082">
    <property type="entry name" value="HisKA"/>
    <property type="match status" value="1"/>
</dbReference>
<proteinExistence type="predicted"/>
<keyword evidence="10" id="KW-1133">Transmembrane helix</keyword>
<evidence type="ECO:0000256" key="2">
    <source>
        <dbReference type="ARBA" id="ARBA00012438"/>
    </source>
</evidence>
<evidence type="ECO:0000259" key="12">
    <source>
        <dbReference type="PROSITE" id="PS50110"/>
    </source>
</evidence>
<dbReference type="PROSITE" id="PS50110">
    <property type="entry name" value="RESPONSE_REGULATORY"/>
    <property type="match status" value="1"/>
</dbReference>
<dbReference type="InterPro" id="IPR003661">
    <property type="entry name" value="HisK_dim/P_dom"/>
</dbReference>
<keyword evidence="10" id="KW-0812">Transmembrane</keyword>